<evidence type="ECO:0000256" key="1">
    <source>
        <dbReference type="ARBA" id="ARBA00022691"/>
    </source>
</evidence>
<dbReference type="GO" id="GO:0003824">
    <property type="term" value="F:catalytic activity"/>
    <property type="evidence" value="ECO:0007669"/>
    <property type="project" value="InterPro"/>
</dbReference>
<evidence type="ECO:0000256" key="3">
    <source>
        <dbReference type="ARBA" id="ARBA00023004"/>
    </source>
</evidence>
<dbReference type="Pfam" id="PF04055">
    <property type="entry name" value="Radical_SAM"/>
    <property type="match status" value="1"/>
</dbReference>
<feature type="domain" description="Radical SAM core" evidence="5">
    <location>
        <begin position="8"/>
        <end position="141"/>
    </location>
</feature>
<proteinExistence type="predicted"/>
<dbReference type="EMBL" id="LAZR01008172">
    <property type="protein sequence ID" value="KKM80499.1"/>
    <property type="molecule type" value="Genomic_DNA"/>
</dbReference>
<sequence>MKDKKFCVEITRKCNLKCAHCLRGNSQNISLTKKKIKGMLCHIPKQVDILHLTGGEPLIDNSRHLLTTLRVLEKHIKCKKFELVTNLTLPITNEFFDAISILLKISNSGTIWYSDDDYHRIARREAGVNKQYKENLRKLRGIYRMVRKRRHVNMCAPGKGIIYSGRATKLPIKEYYKPHIKEEQYMTARQYIINDGNNISYKEADKIINKWLDYVDAEIGHYFGREFIKKKLY</sequence>
<dbReference type="GO" id="GO:0046872">
    <property type="term" value="F:metal ion binding"/>
    <property type="evidence" value="ECO:0007669"/>
    <property type="project" value="UniProtKB-KW"/>
</dbReference>
<dbReference type="InterPro" id="IPR007197">
    <property type="entry name" value="rSAM"/>
</dbReference>
<dbReference type="Gene3D" id="3.20.20.70">
    <property type="entry name" value="Aldolase class I"/>
    <property type="match status" value="1"/>
</dbReference>
<dbReference type="InterPro" id="IPR013785">
    <property type="entry name" value="Aldolase_TIM"/>
</dbReference>
<accession>A0A0F9KE02</accession>
<dbReference type="CDD" id="cd01335">
    <property type="entry name" value="Radical_SAM"/>
    <property type="match status" value="1"/>
</dbReference>
<dbReference type="SFLD" id="SFLDS00029">
    <property type="entry name" value="Radical_SAM"/>
    <property type="match status" value="1"/>
</dbReference>
<gene>
    <name evidence="6" type="ORF">LCGC14_1339230</name>
</gene>
<dbReference type="SUPFAM" id="SSF102114">
    <property type="entry name" value="Radical SAM enzymes"/>
    <property type="match status" value="1"/>
</dbReference>
<comment type="caution">
    <text evidence="6">The sequence shown here is derived from an EMBL/GenBank/DDBJ whole genome shotgun (WGS) entry which is preliminary data.</text>
</comment>
<protein>
    <recommendedName>
        <fullName evidence="5">Radical SAM core domain-containing protein</fullName>
    </recommendedName>
</protein>
<reference evidence="6" key="1">
    <citation type="journal article" date="2015" name="Nature">
        <title>Complex archaea that bridge the gap between prokaryotes and eukaryotes.</title>
        <authorList>
            <person name="Spang A."/>
            <person name="Saw J.H."/>
            <person name="Jorgensen S.L."/>
            <person name="Zaremba-Niedzwiedzka K."/>
            <person name="Martijn J."/>
            <person name="Lind A.E."/>
            <person name="van Eijk R."/>
            <person name="Schleper C."/>
            <person name="Guy L."/>
            <person name="Ettema T.J."/>
        </authorList>
    </citation>
    <scope>NUCLEOTIDE SEQUENCE</scope>
</reference>
<dbReference type="AlphaFoldDB" id="A0A0F9KE02"/>
<keyword evidence="4" id="KW-0411">Iron-sulfur</keyword>
<dbReference type="GO" id="GO:0051536">
    <property type="term" value="F:iron-sulfur cluster binding"/>
    <property type="evidence" value="ECO:0007669"/>
    <property type="project" value="UniProtKB-KW"/>
</dbReference>
<evidence type="ECO:0000259" key="5">
    <source>
        <dbReference type="Pfam" id="PF04055"/>
    </source>
</evidence>
<evidence type="ECO:0000313" key="6">
    <source>
        <dbReference type="EMBL" id="KKM80499.1"/>
    </source>
</evidence>
<evidence type="ECO:0000256" key="2">
    <source>
        <dbReference type="ARBA" id="ARBA00022723"/>
    </source>
</evidence>
<name>A0A0F9KE02_9ZZZZ</name>
<dbReference type="InterPro" id="IPR058240">
    <property type="entry name" value="rSAM_sf"/>
</dbReference>
<keyword evidence="1" id="KW-0949">S-adenosyl-L-methionine</keyword>
<organism evidence="6">
    <name type="scientific">marine sediment metagenome</name>
    <dbReference type="NCBI Taxonomy" id="412755"/>
    <lineage>
        <taxon>unclassified sequences</taxon>
        <taxon>metagenomes</taxon>
        <taxon>ecological metagenomes</taxon>
    </lineage>
</organism>
<keyword evidence="3" id="KW-0408">Iron</keyword>
<evidence type="ECO:0000256" key="4">
    <source>
        <dbReference type="ARBA" id="ARBA00023014"/>
    </source>
</evidence>
<keyword evidence="2" id="KW-0479">Metal-binding</keyword>